<dbReference type="InterPro" id="IPR012449">
    <property type="entry name" value="Phage_F116_Orf28"/>
</dbReference>
<evidence type="ECO:0008006" key="3">
    <source>
        <dbReference type="Google" id="ProtNLM"/>
    </source>
</evidence>
<dbReference type="OrthoDB" id="6171888at2"/>
<evidence type="ECO:0000313" key="2">
    <source>
        <dbReference type="Proteomes" id="UP000198693"/>
    </source>
</evidence>
<dbReference type="EMBL" id="FPBP01000003">
    <property type="protein sequence ID" value="SFU48620.1"/>
    <property type="molecule type" value="Genomic_DNA"/>
</dbReference>
<protein>
    <recommendedName>
        <fullName evidence="3">DUF1654 domain-containing protein</fullName>
    </recommendedName>
</protein>
<evidence type="ECO:0000313" key="1">
    <source>
        <dbReference type="EMBL" id="SFU48620.1"/>
    </source>
</evidence>
<dbReference type="Pfam" id="PF07867">
    <property type="entry name" value="DUF1654"/>
    <property type="match status" value="1"/>
</dbReference>
<dbReference type="AlphaFoldDB" id="A0A1I7GJK8"/>
<reference evidence="2" key="1">
    <citation type="submission" date="2016-10" db="EMBL/GenBank/DDBJ databases">
        <authorList>
            <person name="Varghese N."/>
            <person name="Submissions S."/>
        </authorList>
    </citation>
    <scope>NUCLEOTIDE SEQUENCE [LARGE SCALE GENOMIC DNA]</scope>
    <source>
        <strain evidence="2">CGMCC 1.6981</strain>
    </source>
</reference>
<gene>
    <name evidence="1" type="ORF">SAMN04487955_10357</name>
</gene>
<dbReference type="Proteomes" id="UP000198693">
    <property type="component" value="Unassembled WGS sequence"/>
</dbReference>
<dbReference type="STRING" id="463301.SAMN04487955_10357"/>
<proteinExistence type="predicted"/>
<name>A0A1I7GJK8_9GAMM</name>
<sequence>MAKKPKAPTPYALLGQRIQRVINAPKAQSNQRVEIARLPDESPDDWGRLIEELETLEHVTLTPLEDGAMRLVWNPEESMA</sequence>
<keyword evidence="2" id="KW-1185">Reference proteome</keyword>
<organism evidence="1 2">
    <name type="scientific">Halomonas korlensis</name>
    <dbReference type="NCBI Taxonomy" id="463301"/>
    <lineage>
        <taxon>Bacteria</taxon>
        <taxon>Pseudomonadati</taxon>
        <taxon>Pseudomonadota</taxon>
        <taxon>Gammaproteobacteria</taxon>
        <taxon>Oceanospirillales</taxon>
        <taxon>Halomonadaceae</taxon>
        <taxon>Halomonas</taxon>
    </lineage>
</organism>
<accession>A0A1I7GJK8</accession>
<dbReference type="RefSeq" id="WP_089793562.1">
    <property type="nucleotide sequence ID" value="NZ_FPBP01000003.1"/>
</dbReference>